<name>A0A815XH61_9BILA</name>
<evidence type="ECO:0000256" key="4">
    <source>
        <dbReference type="ARBA" id="ARBA00022786"/>
    </source>
</evidence>
<dbReference type="InterPro" id="IPR029063">
    <property type="entry name" value="SAM-dependent_MTases_sf"/>
</dbReference>
<dbReference type="GO" id="GO:0005634">
    <property type="term" value="C:nucleus"/>
    <property type="evidence" value="ECO:0007669"/>
    <property type="project" value="TreeGrafter"/>
</dbReference>
<evidence type="ECO:0000313" key="6">
    <source>
        <dbReference type="EMBL" id="CAF1557624.1"/>
    </source>
</evidence>
<dbReference type="GO" id="GO:1990592">
    <property type="term" value="P:protein K69-linked ufmylation"/>
    <property type="evidence" value="ECO:0007669"/>
    <property type="project" value="TreeGrafter"/>
</dbReference>
<gene>
    <name evidence="5" type="ORF">BJG266_LOCUS26390</name>
    <name evidence="6" type="ORF">QVE165_LOCUS47619</name>
</gene>
<evidence type="ECO:0000313" key="7">
    <source>
        <dbReference type="Proteomes" id="UP000663832"/>
    </source>
</evidence>
<dbReference type="AlphaFoldDB" id="A0A815XH61"/>
<dbReference type="Proteomes" id="UP000663877">
    <property type="component" value="Unassembled WGS sequence"/>
</dbReference>
<evidence type="ECO:0000256" key="3">
    <source>
        <dbReference type="ARBA" id="ARBA00022499"/>
    </source>
</evidence>
<proteinExistence type="inferred from homology"/>
<dbReference type="GO" id="GO:0005737">
    <property type="term" value="C:cytoplasm"/>
    <property type="evidence" value="ECO:0007669"/>
    <property type="project" value="TreeGrafter"/>
</dbReference>
<dbReference type="CDD" id="cd01766">
    <property type="entry name" value="Ubl_UFM1"/>
    <property type="match status" value="1"/>
</dbReference>
<protein>
    <recommendedName>
        <fullName evidence="2">Ubiquitin-fold modifier 1</fullName>
    </recommendedName>
</protein>
<accession>A0A815XH61</accession>
<dbReference type="EMBL" id="CAJNOM010000760">
    <property type="protein sequence ID" value="CAF1557624.1"/>
    <property type="molecule type" value="Genomic_DNA"/>
</dbReference>
<dbReference type="Proteomes" id="UP000663832">
    <property type="component" value="Unassembled WGS sequence"/>
</dbReference>
<keyword evidence="4" id="KW-0833">Ubl conjugation pathway</keyword>
<dbReference type="FunFam" id="3.10.20.90:FF:000044">
    <property type="entry name" value="Ubiquitin-fold modifier 1"/>
    <property type="match status" value="1"/>
</dbReference>
<dbReference type="Pfam" id="PF03671">
    <property type="entry name" value="Ufm1"/>
    <property type="match status" value="1"/>
</dbReference>
<dbReference type="EMBL" id="CAJNOI010000219">
    <property type="protein sequence ID" value="CAF1192023.1"/>
    <property type="molecule type" value="Genomic_DNA"/>
</dbReference>
<sequence>MASNEQTTTTSTATSNAKVTFKITLTSDPKLPFKVLSVPENTPFTAVLKFAAEEFKVQAATSAIITNDGIGINPSQTAGNVFLKHGAELRIIPRDRVGSIVLDIGCDRSEGLLKICRDRQYQVFLSDCMNISISNDTFDGAICIAVIHHMNNLSSIDRNDELIIHTPRTEFQRSDCLVPWVEQTETYLRY</sequence>
<dbReference type="SUPFAM" id="SSF54236">
    <property type="entry name" value="Ubiquitin-like"/>
    <property type="match status" value="1"/>
</dbReference>
<keyword evidence="7" id="KW-1185">Reference proteome</keyword>
<evidence type="ECO:0000313" key="5">
    <source>
        <dbReference type="EMBL" id="CAF1192023.1"/>
    </source>
</evidence>
<evidence type="ECO:0000256" key="2">
    <source>
        <dbReference type="ARBA" id="ARBA00015319"/>
    </source>
</evidence>
<organism evidence="6 7">
    <name type="scientific">Adineta steineri</name>
    <dbReference type="NCBI Taxonomy" id="433720"/>
    <lineage>
        <taxon>Eukaryota</taxon>
        <taxon>Metazoa</taxon>
        <taxon>Spiralia</taxon>
        <taxon>Gnathifera</taxon>
        <taxon>Rotifera</taxon>
        <taxon>Eurotatoria</taxon>
        <taxon>Bdelloidea</taxon>
        <taxon>Adinetida</taxon>
        <taxon>Adinetidae</taxon>
        <taxon>Adineta</taxon>
    </lineage>
</organism>
<reference evidence="6" key="1">
    <citation type="submission" date="2021-02" db="EMBL/GenBank/DDBJ databases">
        <authorList>
            <person name="Nowell W R."/>
        </authorList>
    </citation>
    <scope>NUCLEOTIDE SEQUENCE</scope>
</reference>
<dbReference type="PANTHER" id="PTHR15825">
    <property type="entry name" value="UBIQUITIN-FOLD MODIFIER 1"/>
    <property type="match status" value="1"/>
</dbReference>
<dbReference type="InterPro" id="IPR005375">
    <property type="entry name" value="UFM1"/>
</dbReference>
<dbReference type="Gene3D" id="3.40.50.150">
    <property type="entry name" value="Vaccinia Virus protein VP39"/>
    <property type="match status" value="1"/>
</dbReference>
<dbReference type="PANTHER" id="PTHR15825:SF0">
    <property type="entry name" value="UBIQUITIN-FOLD MODIFIER 1"/>
    <property type="match status" value="1"/>
</dbReference>
<dbReference type="Gene3D" id="3.10.20.90">
    <property type="entry name" value="Phosphatidylinositol 3-kinase Catalytic Subunit, Chain A, domain 1"/>
    <property type="match status" value="1"/>
</dbReference>
<comment type="similarity">
    <text evidence="1">Belongs to the UFM1 family.</text>
</comment>
<dbReference type="SUPFAM" id="SSF53335">
    <property type="entry name" value="S-adenosyl-L-methionine-dependent methyltransferases"/>
    <property type="match status" value="1"/>
</dbReference>
<comment type="caution">
    <text evidence="6">The sequence shown here is derived from an EMBL/GenBank/DDBJ whole genome shotgun (WGS) entry which is preliminary data.</text>
</comment>
<evidence type="ECO:0000256" key="1">
    <source>
        <dbReference type="ARBA" id="ARBA00010230"/>
    </source>
</evidence>
<dbReference type="InterPro" id="IPR029071">
    <property type="entry name" value="Ubiquitin-like_domsf"/>
</dbReference>
<keyword evidence="3" id="KW-1017">Isopeptide bond</keyword>
<dbReference type="OrthoDB" id="284357at2759"/>